<dbReference type="Pfam" id="PF01791">
    <property type="entry name" value="DeoC"/>
    <property type="match status" value="1"/>
</dbReference>
<dbReference type="Gene3D" id="3.20.20.70">
    <property type="entry name" value="Aldolase class I"/>
    <property type="match status" value="1"/>
</dbReference>
<comment type="similarity">
    <text evidence="4">Belongs to the DeoC/FbaB aldolase family. FbaB subfamily.</text>
</comment>
<dbReference type="InterPro" id="IPR041720">
    <property type="entry name" value="FbaB-like"/>
</dbReference>
<evidence type="ECO:0000256" key="2">
    <source>
        <dbReference type="ARBA" id="ARBA00023239"/>
    </source>
</evidence>
<evidence type="ECO:0000256" key="1">
    <source>
        <dbReference type="ARBA" id="ARBA00013068"/>
    </source>
</evidence>
<gene>
    <name evidence="5" type="ORF">AVDCRST_MAG53-3259</name>
</gene>
<dbReference type="SMART" id="SM01133">
    <property type="entry name" value="DeoC"/>
    <property type="match status" value="1"/>
</dbReference>
<dbReference type="AlphaFoldDB" id="A0A6J4T9B4"/>
<sequence length="360" mass="38944">MATRELSSTRLEELLGADKHLLTHECRTIASERLHLPGPDFVDRVWIDSDRSPQTLGKLHWLANSGRLAGTGYVSILPVDQGIEHSAGASFAPNPDYFDPGKLVELALEGGCNAVASTVGVLGAVSRRYAHRLPFICKLNHNEFLSYPNAYDQIRFSSVQRAWDLGAAGVGATVYFGSQESRRQLVEVAQAFEQAHRLGMFTVLWCYLRNPAFKVEGVDYAASADISGQANHLGVTIQADIIKQKLPENNGGFNVLAKSEPYGKTSKLVYSDLTTENPIDLTRYQVANCYMGRSGLINSGGASSGESDLAEAVRTAVINKRAGGTGLISGRKAFQRPMAEGVGLLNAIQDVYLSPEVTIA</sequence>
<dbReference type="InterPro" id="IPR002915">
    <property type="entry name" value="DeoC/FbaB/LacD_aldolase"/>
</dbReference>
<keyword evidence="3" id="KW-0704">Schiff base</keyword>
<keyword evidence="2 5" id="KW-0456">Lyase</keyword>
<dbReference type="InterPro" id="IPR050456">
    <property type="entry name" value="DeoC/FbaB_aldolase"/>
</dbReference>
<dbReference type="PANTHER" id="PTHR47916:SF4">
    <property type="entry name" value="FRUCTOSE-BISPHOSPHATE ALDOLASE CLASS 1"/>
    <property type="match status" value="1"/>
</dbReference>
<dbReference type="NCBIfam" id="NF006707">
    <property type="entry name" value="PRK09250.1-4"/>
    <property type="match status" value="1"/>
</dbReference>
<protein>
    <recommendedName>
        <fullName evidence="1">fructose-bisphosphate aldolase</fullName>
        <ecNumber evidence="1">4.1.2.13</ecNumber>
    </recommendedName>
</protein>
<dbReference type="PANTHER" id="PTHR47916">
    <property type="entry name" value="FRUCTOSE-BISPHOSPHATE ALDOLASE CLASS 1"/>
    <property type="match status" value="1"/>
</dbReference>
<dbReference type="GO" id="GO:0004332">
    <property type="term" value="F:fructose-bisphosphate aldolase activity"/>
    <property type="evidence" value="ECO:0007669"/>
    <property type="project" value="UniProtKB-EC"/>
</dbReference>
<proteinExistence type="inferred from homology"/>
<dbReference type="InterPro" id="IPR013785">
    <property type="entry name" value="Aldolase_TIM"/>
</dbReference>
<dbReference type="CDD" id="cd00958">
    <property type="entry name" value="DhnA"/>
    <property type="match status" value="1"/>
</dbReference>
<dbReference type="SUPFAM" id="SSF51569">
    <property type="entry name" value="Aldolase"/>
    <property type="match status" value="1"/>
</dbReference>
<evidence type="ECO:0000313" key="5">
    <source>
        <dbReference type="EMBL" id="CAA9517161.1"/>
    </source>
</evidence>
<organism evidence="5">
    <name type="scientific">uncultured Solirubrobacteraceae bacterium</name>
    <dbReference type="NCBI Taxonomy" id="1162706"/>
    <lineage>
        <taxon>Bacteria</taxon>
        <taxon>Bacillati</taxon>
        <taxon>Actinomycetota</taxon>
        <taxon>Thermoleophilia</taxon>
        <taxon>Solirubrobacterales</taxon>
        <taxon>Solirubrobacteraceae</taxon>
        <taxon>environmental samples</taxon>
    </lineage>
</organism>
<reference evidence="5" key="1">
    <citation type="submission" date="2020-02" db="EMBL/GenBank/DDBJ databases">
        <authorList>
            <person name="Meier V. D."/>
        </authorList>
    </citation>
    <scope>NUCLEOTIDE SEQUENCE</scope>
    <source>
        <strain evidence="5">AVDCRST_MAG53</strain>
    </source>
</reference>
<dbReference type="EC" id="4.1.2.13" evidence="1"/>
<evidence type="ECO:0000256" key="4">
    <source>
        <dbReference type="ARBA" id="ARBA00049653"/>
    </source>
</evidence>
<accession>A0A6J4T9B4</accession>
<evidence type="ECO:0000256" key="3">
    <source>
        <dbReference type="ARBA" id="ARBA00023270"/>
    </source>
</evidence>
<name>A0A6J4T9B4_9ACTN</name>
<dbReference type="EMBL" id="CADCVR010000096">
    <property type="protein sequence ID" value="CAA9517161.1"/>
    <property type="molecule type" value="Genomic_DNA"/>
</dbReference>